<keyword evidence="3" id="KW-1185">Reference proteome</keyword>
<accession>A0A1V4KWU7</accession>
<dbReference type="AlphaFoldDB" id="A0A1V4KWU7"/>
<feature type="compositionally biased region" description="Basic and acidic residues" evidence="1">
    <location>
        <begin position="1"/>
        <end position="13"/>
    </location>
</feature>
<organism evidence="2 3">
    <name type="scientific">Patagioenas fasciata monilis</name>
    <dbReference type="NCBI Taxonomy" id="372326"/>
    <lineage>
        <taxon>Eukaryota</taxon>
        <taxon>Metazoa</taxon>
        <taxon>Chordata</taxon>
        <taxon>Craniata</taxon>
        <taxon>Vertebrata</taxon>
        <taxon>Euteleostomi</taxon>
        <taxon>Archelosauria</taxon>
        <taxon>Archosauria</taxon>
        <taxon>Dinosauria</taxon>
        <taxon>Saurischia</taxon>
        <taxon>Theropoda</taxon>
        <taxon>Coelurosauria</taxon>
        <taxon>Aves</taxon>
        <taxon>Neognathae</taxon>
        <taxon>Neoaves</taxon>
        <taxon>Columbimorphae</taxon>
        <taxon>Columbiformes</taxon>
        <taxon>Columbidae</taxon>
        <taxon>Patagioenas</taxon>
    </lineage>
</organism>
<sequence>MNDQRVPLRDRPQRLPQESAGQPGAFRRRSLGRPEPDGHRPDGPAARPVAAESSGAGRGGAGPAHERRTRPAVHAAVRSGCPFCPCRAAAGAPELLREATTRGEKTLSARGRIHFQFVPQGTTRMFLKDVKPACVEFASVPPKVFNKY</sequence>
<proteinExistence type="predicted"/>
<protein>
    <submittedName>
        <fullName evidence="2">Uncharacterized protein</fullName>
    </submittedName>
</protein>
<dbReference type="EMBL" id="LSYS01001493">
    <property type="protein sequence ID" value="OPJ88914.1"/>
    <property type="molecule type" value="Genomic_DNA"/>
</dbReference>
<gene>
    <name evidence="2" type="ORF">AV530_019040</name>
</gene>
<reference evidence="2 3" key="1">
    <citation type="submission" date="2016-02" db="EMBL/GenBank/DDBJ databases">
        <title>Band-tailed pigeon sequencing and assembly.</title>
        <authorList>
            <person name="Soares A.E."/>
            <person name="Novak B.J."/>
            <person name="Rice E.S."/>
            <person name="O'Connell B."/>
            <person name="Chang D."/>
            <person name="Weber S."/>
            <person name="Shapiro B."/>
        </authorList>
    </citation>
    <scope>NUCLEOTIDE SEQUENCE [LARGE SCALE GENOMIC DNA]</scope>
    <source>
        <strain evidence="2">BTP2013</strain>
        <tissue evidence="2">Blood</tissue>
    </source>
</reference>
<feature type="compositionally biased region" description="Basic and acidic residues" evidence="1">
    <location>
        <begin position="32"/>
        <end position="42"/>
    </location>
</feature>
<evidence type="ECO:0000256" key="1">
    <source>
        <dbReference type="SAM" id="MobiDB-lite"/>
    </source>
</evidence>
<name>A0A1V4KWU7_PATFA</name>
<evidence type="ECO:0000313" key="2">
    <source>
        <dbReference type="EMBL" id="OPJ88914.1"/>
    </source>
</evidence>
<evidence type="ECO:0000313" key="3">
    <source>
        <dbReference type="Proteomes" id="UP000190648"/>
    </source>
</evidence>
<comment type="caution">
    <text evidence="2">The sequence shown here is derived from an EMBL/GenBank/DDBJ whole genome shotgun (WGS) entry which is preliminary data.</text>
</comment>
<dbReference type="Proteomes" id="UP000190648">
    <property type="component" value="Unassembled WGS sequence"/>
</dbReference>
<feature type="region of interest" description="Disordered" evidence="1">
    <location>
        <begin position="1"/>
        <end position="73"/>
    </location>
</feature>